<proteinExistence type="predicted"/>
<dbReference type="EMBL" id="JAPCWZ010000006">
    <property type="protein sequence ID" value="KAK8859477.1"/>
    <property type="molecule type" value="Genomic_DNA"/>
</dbReference>
<name>A0ABR2I9J4_9PEZI</name>
<feature type="region of interest" description="Disordered" evidence="1">
    <location>
        <begin position="62"/>
        <end position="118"/>
    </location>
</feature>
<evidence type="ECO:0000256" key="1">
    <source>
        <dbReference type="SAM" id="MobiDB-lite"/>
    </source>
</evidence>
<reference evidence="2 3" key="1">
    <citation type="journal article" date="2024" name="IMA Fungus">
        <title>Apiospora arundinis, a panoply of carbohydrate-active enzymes and secondary metabolites.</title>
        <authorList>
            <person name="Sorensen T."/>
            <person name="Petersen C."/>
            <person name="Muurmann A.T."/>
            <person name="Christiansen J.V."/>
            <person name="Brundto M.L."/>
            <person name="Overgaard C.K."/>
            <person name="Boysen A.T."/>
            <person name="Wollenberg R.D."/>
            <person name="Larsen T.O."/>
            <person name="Sorensen J.L."/>
            <person name="Nielsen K.L."/>
            <person name="Sondergaard T.E."/>
        </authorList>
    </citation>
    <scope>NUCLEOTIDE SEQUENCE [LARGE SCALE GENOMIC DNA]</scope>
    <source>
        <strain evidence="2 3">AAU 773</strain>
    </source>
</reference>
<accession>A0ABR2I9J4</accession>
<organism evidence="2 3">
    <name type="scientific">Apiospora arundinis</name>
    <dbReference type="NCBI Taxonomy" id="335852"/>
    <lineage>
        <taxon>Eukaryota</taxon>
        <taxon>Fungi</taxon>
        <taxon>Dikarya</taxon>
        <taxon>Ascomycota</taxon>
        <taxon>Pezizomycotina</taxon>
        <taxon>Sordariomycetes</taxon>
        <taxon>Xylariomycetidae</taxon>
        <taxon>Amphisphaeriales</taxon>
        <taxon>Apiosporaceae</taxon>
        <taxon>Apiospora</taxon>
    </lineage>
</organism>
<feature type="region of interest" description="Disordered" evidence="1">
    <location>
        <begin position="1"/>
        <end position="47"/>
    </location>
</feature>
<sequence length="217" mass="23432">MTPSSIYHRSIEEDGRSEGPGHDHNEESQYPHPPGEQDEWSRIHNQSQMASVAAKILSVQGFDPRASGSYGTSPNSSNGDPTESNSGHQGSHSFAGSGNYAPLHVRCSRPASSSNGKCERCIKENEECIFKMETSSKPTAFVPASAFQNGTPPSSQPPNDPSNTQPKGGPYSTGASQEDAHSAAISLLTWMMRNKQDGFNHDEISTVFHLTEKLSNK</sequence>
<feature type="compositionally biased region" description="Basic and acidic residues" evidence="1">
    <location>
        <begin position="9"/>
        <end position="29"/>
    </location>
</feature>
<keyword evidence="3" id="KW-1185">Reference proteome</keyword>
<gene>
    <name evidence="2" type="ORF">PGQ11_010211</name>
</gene>
<comment type="caution">
    <text evidence="2">The sequence shown here is derived from an EMBL/GenBank/DDBJ whole genome shotgun (WGS) entry which is preliminary data.</text>
</comment>
<evidence type="ECO:0000313" key="3">
    <source>
        <dbReference type="Proteomes" id="UP001390339"/>
    </source>
</evidence>
<evidence type="ECO:0000313" key="2">
    <source>
        <dbReference type="EMBL" id="KAK8859477.1"/>
    </source>
</evidence>
<protein>
    <submittedName>
        <fullName evidence="2">C6 transcription</fullName>
    </submittedName>
</protein>
<dbReference type="Proteomes" id="UP001390339">
    <property type="component" value="Unassembled WGS sequence"/>
</dbReference>
<feature type="region of interest" description="Disordered" evidence="1">
    <location>
        <begin position="139"/>
        <end position="180"/>
    </location>
</feature>
<feature type="compositionally biased region" description="Polar residues" evidence="1">
    <location>
        <begin position="69"/>
        <end position="96"/>
    </location>
</feature>